<dbReference type="SMART" id="SM00481">
    <property type="entry name" value="POLIIIAc"/>
    <property type="match status" value="1"/>
</dbReference>
<dbReference type="PANTHER" id="PTHR42924">
    <property type="entry name" value="EXONUCLEASE"/>
    <property type="match status" value="1"/>
</dbReference>
<dbReference type="CDD" id="cd07438">
    <property type="entry name" value="PHP_HisPPase_AMP"/>
    <property type="match status" value="1"/>
</dbReference>
<dbReference type="EMBL" id="CP110615">
    <property type="protein sequence ID" value="UZJ23943.1"/>
    <property type="molecule type" value="Genomic_DNA"/>
</dbReference>
<dbReference type="Gene3D" id="3.20.20.140">
    <property type="entry name" value="Metal-dependent hydrolases"/>
    <property type="match status" value="1"/>
</dbReference>
<dbReference type="Pfam" id="PF02811">
    <property type="entry name" value="PHP"/>
    <property type="match status" value="1"/>
</dbReference>
<evidence type="ECO:0000313" key="2">
    <source>
        <dbReference type="EMBL" id="UZJ23943.1"/>
    </source>
</evidence>
<proteinExistence type="predicted"/>
<dbReference type="InterPro" id="IPR004013">
    <property type="entry name" value="PHP_dom"/>
</dbReference>
<name>A0ABY6NXD0_9NOCA</name>
<gene>
    <name evidence="2" type="ORF">RHODO2019_12205</name>
</gene>
<evidence type="ECO:0000259" key="1">
    <source>
        <dbReference type="SMART" id="SM00481"/>
    </source>
</evidence>
<feature type="domain" description="Polymerase/histidinol phosphatase N-terminal" evidence="1">
    <location>
        <begin position="3"/>
        <end position="67"/>
    </location>
</feature>
<sequence>MLIDLHCHSSASDGTDSPAGLVRAGAAAGLDVMAITDHDTTSGWAGAAAALGEGMTLVRGAELSCEAVGETGAEVTVHLLAHLFDPAHPELEAELTRLRGERVRRLRVMAQRMAADGLPIDVEAVLASAGDTLGRPHLGAALIEAGYVATMDEAFAGVLSRDGGYYEDKRDIPLLEAVRLVTAAGGVSTLAHSRATTRGGVLAESAIAELAVAGLTGLEVDHVDHAPADRARLRVLAAELGLVPTGSSDYHGTNKTVRLAGDTTGRAQYEQLVSGATGTPLLHGPQDVQRVPA</sequence>
<evidence type="ECO:0000313" key="3">
    <source>
        <dbReference type="Proteomes" id="UP001164965"/>
    </source>
</evidence>
<dbReference type="SUPFAM" id="SSF89550">
    <property type="entry name" value="PHP domain-like"/>
    <property type="match status" value="1"/>
</dbReference>
<dbReference type="Gene3D" id="1.10.150.650">
    <property type="match status" value="1"/>
</dbReference>
<organism evidence="2 3">
    <name type="scientific">Rhodococcus antarcticus</name>
    <dbReference type="NCBI Taxonomy" id="2987751"/>
    <lineage>
        <taxon>Bacteria</taxon>
        <taxon>Bacillati</taxon>
        <taxon>Actinomycetota</taxon>
        <taxon>Actinomycetes</taxon>
        <taxon>Mycobacteriales</taxon>
        <taxon>Nocardiaceae</taxon>
        <taxon>Rhodococcus</taxon>
    </lineage>
</organism>
<dbReference type="Proteomes" id="UP001164965">
    <property type="component" value="Chromosome"/>
</dbReference>
<dbReference type="RefSeq" id="WP_265382051.1">
    <property type="nucleotide sequence ID" value="NZ_CP110615.1"/>
</dbReference>
<dbReference type="PANTHER" id="PTHR42924:SF3">
    <property type="entry name" value="POLYMERASE_HISTIDINOL PHOSPHATASE N-TERMINAL DOMAIN-CONTAINING PROTEIN"/>
    <property type="match status" value="1"/>
</dbReference>
<dbReference type="InterPro" id="IPR003141">
    <property type="entry name" value="Pol/His_phosphatase_N"/>
</dbReference>
<dbReference type="InterPro" id="IPR052018">
    <property type="entry name" value="PHP_domain"/>
</dbReference>
<accession>A0ABY6NXD0</accession>
<reference evidence="2" key="1">
    <citation type="submission" date="2022-10" db="EMBL/GenBank/DDBJ databases">
        <title>Rhodococcus sp.75.</title>
        <authorList>
            <person name="Sun M."/>
        </authorList>
    </citation>
    <scope>NUCLEOTIDE SEQUENCE</scope>
    <source>
        <strain evidence="2">75</strain>
    </source>
</reference>
<dbReference type="InterPro" id="IPR016195">
    <property type="entry name" value="Pol/histidinol_Pase-like"/>
</dbReference>
<keyword evidence="3" id="KW-1185">Reference proteome</keyword>
<protein>
    <submittedName>
        <fullName evidence="2">PHP domain-containing protein</fullName>
    </submittedName>
</protein>